<dbReference type="InterPro" id="IPR007750">
    <property type="entry name" value="DUF674"/>
</dbReference>
<dbReference type="EMBL" id="CP039354">
    <property type="protein sequence ID" value="QCE11856.1"/>
    <property type="molecule type" value="Genomic_DNA"/>
</dbReference>
<dbReference type="PANTHER" id="PTHR33103">
    <property type="entry name" value="OS01G0153900 PROTEIN"/>
    <property type="match status" value="1"/>
</dbReference>
<gene>
    <name evidence="1" type="ORF">DEO72_LG10g3094</name>
</gene>
<dbReference type="Proteomes" id="UP000501690">
    <property type="component" value="Linkage Group LG10"/>
</dbReference>
<evidence type="ECO:0000313" key="2">
    <source>
        <dbReference type="Proteomes" id="UP000501690"/>
    </source>
</evidence>
<dbReference type="PANTHER" id="PTHR33103:SF27">
    <property type="entry name" value="OS04G0594700 PROTEIN"/>
    <property type="match status" value="1"/>
</dbReference>
<dbReference type="Pfam" id="PF05056">
    <property type="entry name" value="DUF674"/>
    <property type="match status" value="1"/>
</dbReference>
<evidence type="ECO:0008006" key="3">
    <source>
        <dbReference type="Google" id="ProtNLM"/>
    </source>
</evidence>
<protein>
    <recommendedName>
        <fullName evidence="3">DUF674 family protein</fullName>
    </recommendedName>
</protein>
<reference evidence="1 2" key="1">
    <citation type="submission" date="2019-04" db="EMBL/GenBank/DDBJ databases">
        <title>An improved genome assembly and genetic linkage map for asparagus bean, Vigna unguiculata ssp. sesquipedialis.</title>
        <authorList>
            <person name="Xia Q."/>
            <person name="Zhang R."/>
            <person name="Dong Y."/>
        </authorList>
    </citation>
    <scope>NUCLEOTIDE SEQUENCE [LARGE SCALE GENOMIC DNA]</scope>
    <source>
        <tissue evidence="1">Leaf</tissue>
    </source>
</reference>
<dbReference type="AlphaFoldDB" id="A0A4D6NDN3"/>
<name>A0A4D6NDN3_VIGUN</name>
<accession>A0A4D6NDN3</accession>
<sequence>METLEEQIVDITKKEVCIGLLKFSLISRTPMTDLILRNKQHLGPGMYKVTDDLVVTPMSSISVVSCLKTLKVPLFDLEERVIAIGVKEGLGILKASLTSTFALTEGLKHLIRPIN</sequence>
<proteinExistence type="predicted"/>
<organism evidence="1 2">
    <name type="scientific">Vigna unguiculata</name>
    <name type="common">Cowpea</name>
    <dbReference type="NCBI Taxonomy" id="3917"/>
    <lineage>
        <taxon>Eukaryota</taxon>
        <taxon>Viridiplantae</taxon>
        <taxon>Streptophyta</taxon>
        <taxon>Embryophyta</taxon>
        <taxon>Tracheophyta</taxon>
        <taxon>Spermatophyta</taxon>
        <taxon>Magnoliopsida</taxon>
        <taxon>eudicotyledons</taxon>
        <taxon>Gunneridae</taxon>
        <taxon>Pentapetalae</taxon>
        <taxon>rosids</taxon>
        <taxon>fabids</taxon>
        <taxon>Fabales</taxon>
        <taxon>Fabaceae</taxon>
        <taxon>Papilionoideae</taxon>
        <taxon>50 kb inversion clade</taxon>
        <taxon>NPAAA clade</taxon>
        <taxon>indigoferoid/millettioid clade</taxon>
        <taxon>Phaseoleae</taxon>
        <taxon>Vigna</taxon>
    </lineage>
</organism>
<evidence type="ECO:0000313" key="1">
    <source>
        <dbReference type="EMBL" id="QCE11856.1"/>
    </source>
</evidence>
<keyword evidence="2" id="KW-1185">Reference proteome</keyword>